<proteinExistence type="predicted"/>
<name>M6ZXP3_LEPIR</name>
<dbReference type="Proteomes" id="UP000012117">
    <property type="component" value="Unassembled WGS sequence"/>
</dbReference>
<dbReference type="InterPro" id="IPR029061">
    <property type="entry name" value="THDP-binding"/>
</dbReference>
<keyword evidence="1" id="KW-0812">Transmembrane</keyword>
<dbReference type="GO" id="GO:0003824">
    <property type="term" value="F:catalytic activity"/>
    <property type="evidence" value="ECO:0007669"/>
    <property type="project" value="InterPro"/>
</dbReference>
<dbReference type="GO" id="GO:0044281">
    <property type="term" value="P:small molecule metabolic process"/>
    <property type="evidence" value="ECO:0007669"/>
    <property type="project" value="UniProtKB-ARBA"/>
</dbReference>
<reference evidence="3 4" key="1">
    <citation type="submission" date="2013-01" db="EMBL/GenBank/DDBJ databases">
        <authorList>
            <person name="Harkins D.M."/>
            <person name="Durkin A.S."/>
            <person name="Brinkac L.M."/>
            <person name="Haft D.H."/>
            <person name="Selengut J.D."/>
            <person name="Sanka R."/>
            <person name="DePew J."/>
            <person name="Purushe J."/>
            <person name="Picardeau M."/>
            <person name="Werts C."/>
            <person name="Goarant C."/>
            <person name="Vinetz J.M."/>
            <person name="Sutton G.G."/>
            <person name="Nierman W.C."/>
            <person name="Fouts D.E."/>
        </authorList>
    </citation>
    <scope>NUCLEOTIDE SEQUENCE [LARGE SCALE GENOMIC DNA]</scope>
    <source>
        <strain evidence="3 4">200701872</strain>
    </source>
</reference>
<dbReference type="Pfam" id="PF02775">
    <property type="entry name" value="TPP_enzyme_C"/>
    <property type="match status" value="1"/>
</dbReference>
<dbReference type="SUPFAM" id="SSF52518">
    <property type="entry name" value="Thiamin diphosphate-binding fold (THDP-binding)"/>
    <property type="match status" value="1"/>
</dbReference>
<evidence type="ECO:0000259" key="2">
    <source>
        <dbReference type="Pfam" id="PF02775"/>
    </source>
</evidence>
<feature type="domain" description="Thiamine pyrophosphate enzyme TPP-binding" evidence="2">
    <location>
        <begin position="1"/>
        <end position="26"/>
    </location>
</feature>
<organism evidence="3 4">
    <name type="scientific">Leptospira interrogans serovar Pyrogenes str. 200701872</name>
    <dbReference type="NCBI Taxonomy" id="1193029"/>
    <lineage>
        <taxon>Bacteria</taxon>
        <taxon>Pseudomonadati</taxon>
        <taxon>Spirochaetota</taxon>
        <taxon>Spirochaetia</taxon>
        <taxon>Leptospirales</taxon>
        <taxon>Leptospiraceae</taxon>
        <taxon>Leptospira</taxon>
    </lineage>
</organism>
<dbReference type="BioCyc" id="LINT1193029:G11R4-4634-MONOMER"/>
<dbReference type="AlphaFoldDB" id="M6ZXP3"/>
<dbReference type="InterPro" id="IPR011766">
    <property type="entry name" value="TPP_enzyme_TPP-bd"/>
</dbReference>
<dbReference type="Gene3D" id="3.40.50.970">
    <property type="match status" value="1"/>
</dbReference>
<sequence>MTSGGLGTMGFGLPTAIGAALVFPEKDRLYFGRRIDFNEYSGIRYS</sequence>
<protein>
    <submittedName>
        <fullName evidence="3">Acetolactate synthase catalytic subunit family protein</fullName>
    </submittedName>
</protein>
<accession>M6ZXP3</accession>
<feature type="transmembrane region" description="Helical" evidence="1">
    <location>
        <begin position="6"/>
        <end position="24"/>
    </location>
</feature>
<dbReference type="EMBL" id="AKWN02000077">
    <property type="protein sequence ID" value="EMP09067.1"/>
    <property type="molecule type" value="Genomic_DNA"/>
</dbReference>
<evidence type="ECO:0000256" key="1">
    <source>
        <dbReference type="SAM" id="Phobius"/>
    </source>
</evidence>
<keyword evidence="1" id="KW-1133">Transmembrane helix</keyword>
<evidence type="ECO:0000313" key="3">
    <source>
        <dbReference type="EMBL" id="EMP09067.1"/>
    </source>
</evidence>
<keyword evidence="1" id="KW-0472">Membrane</keyword>
<gene>
    <name evidence="3" type="ORF">LEP1GSC124_0647</name>
</gene>
<comment type="caution">
    <text evidence="3">The sequence shown here is derived from an EMBL/GenBank/DDBJ whole genome shotgun (WGS) entry which is preliminary data.</text>
</comment>
<evidence type="ECO:0000313" key="4">
    <source>
        <dbReference type="Proteomes" id="UP000012117"/>
    </source>
</evidence>
<dbReference type="GO" id="GO:0030976">
    <property type="term" value="F:thiamine pyrophosphate binding"/>
    <property type="evidence" value="ECO:0007669"/>
    <property type="project" value="InterPro"/>
</dbReference>